<dbReference type="InterPro" id="IPR056823">
    <property type="entry name" value="TEN-like_YD-shell"/>
</dbReference>
<sequence>SGPSGRSKDPVNTALGNFTYDHNDLRLASKGLPLQLTRFYNSQAGAEGSFGRGWTHNYNIKVSKNGTVSTVTYADGHQTRFKSKGSGQYDALAGVEEKLSNYGWPYTDTLTFKDQTKYAFDQSGRLSSIIDKYGNTTSLTYVGDRLNKVTNASGQSLTFTYNGGGHISQVTDSAGRSVGYGYDPNNGLTSFTDARTKTTNYTYDSRRQLESIKEAGAVKPIVTNVYNASGQVEQQTDAKDNVTTFSYNSQLRETYMTNTEGEVTTHKHDGRFRLLETIDSEGEATQLGYAKLDRPEMTTSKGGVSANTSYDANGNLAQNEDPGGHKTKAGYNLANNNLLWADDALERRTSYAYDPSGKFLESVSTPVGTT</sequence>
<dbReference type="InterPro" id="IPR006530">
    <property type="entry name" value="YD"/>
</dbReference>
<feature type="domain" description="Teneurin-like YD-shell" evidence="4">
    <location>
        <begin position="149"/>
        <end position="299"/>
    </location>
</feature>
<evidence type="ECO:0000259" key="4">
    <source>
        <dbReference type="Pfam" id="PF25023"/>
    </source>
</evidence>
<dbReference type="InterPro" id="IPR045351">
    <property type="entry name" value="DUF6531"/>
</dbReference>
<keyword evidence="1" id="KW-0677">Repeat</keyword>
<accession>A0A0F9A0F7</accession>
<dbReference type="Pfam" id="PF20148">
    <property type="entry name" value="DUF6531"/>
    <property type="match status" value="1"/>
</dbReference>
<dbReference type="AlphaFoldDB" id="A0A0F9A0F7"/>
<reference evidence="5" key="1">
    <citation type="journal article" date="2015" name="Nature">
        <title>Complex archaea that bridge the gap between prokaryotes and eukaryotes.</title>
        <authorList>
            <person name="Spang A."/>
            <person name="Saw J.H."/>
            <person name="Jorgensen S.L."/>
            <person name="Zaremba-Niedzwiedzka K."/>
            <person name="Martijn J."/>
            <person name="Lind A.E."/>
            <person name="van Eijk R."/>
            <person name="Schleper C."/>
            <person name="Guy L."/>
            <person name="Ettema T.J."/>
        </authorList>
    </citation>
    <scope>NUCLEOTIDE SEQUENCE</scope>
</reference>
<feature type="non-terminal residue" evidence="5">
    <location>
        <position position="370"/>
    </location>
</feature>
<feature type="compositionally biased region" description="Polar residues" evidence="2">
    <location>
        <begin position="297"/>
        <end position="318"/>
    </location>
</feature>
<dbReference type="NCBIfam" id="TIGR01643">
    <property type="entry name" value="YD_repeat_2x"/>
    <property type="match status" value="2"/>
</dbReference>
<dbReference type="EMBL" id="LAZR01060432">
    <property type="protein sequence ID" value="KKK65681.1"/>
    <property type="molecule type" value="Genomic_DNA"/>
</dbReference>
<feature type="region of interest" description="Disordered" evidence="2">
    <location>
        <begin position="296"/>
        <end position="329"/>
    </location>
</feature>
<evidence type="ECO:0000259" key="3">
    <source>
        <dbReference type="Pfam" id="PF20148"/>
    </source>
</evidence>
<name>A0A0F9A0F7_9ZZZZ</name>
<dbReference type="PANTHER" id="PTHR32305">
    <property type="match status" value="1"/>
</dbReference>
<evidence type="ECO:0000256" key="1">
    <source>
        <dbReference type="ARBA" id="ARBA00022737"/>
    </source>
</evidence>
<protein>
    <recommendedName>
        <fullName evidence="6">RHS repeat protein</fullName>
    </recommendedName>
</protein>
<evidence type="ECO:0000256" key="2">
    <source>
        <dbReference type="SAM" id="MobiDB-lite"/>
    </source>
</evidence>
<feature type="domain" description="DUF6531" evidence="3">
    <location>
        <begin position="9"/>
        <end position="81"/>
    </location>
</feature>
<feature type="non-terminal residue" evidence="5">
    <location>
        <position position="1"/>
    </location>
</feature>
<evidence type="ECO:0008006" key="6">
    <source>
        <dbReference type="Google" id="ProtNLM"/>
    </source>
</evidence>
<proteinExistence type="predicted"/>
<evidence type="ECO:0000313" key="5">
    <source>
        <dbReference type="EMBL" id="KKK65681.1"/>
    </source>
</evidence>
<dbReference type="InterPro" id="IPR050708">
    <property type="entry name" value="T6SS_VgrG/RHS"/>
</dbReference>
<dbReference type="PANTHER" id="PTHR32305:SF15">
    <property type="entry name" value="PROTEIN RHSA-RELATED"/>
    <property type="match status" value="1"/>
</dbReference>
<dbReference type="Gene3D" id="2.180.10.10">
    <property type="entry name" value="RHS repeat-associated core"/>
    <property type="match status" value="2"/>
</dbReference>
<dbReference type="Pfam" id="PF25023">
    <property type="entry name" value="TEN_YD-shell"/>
    <property type="match status" value="1"/>
</dbReference>
<comment type="caution">
    <text evidence="5">The sequence shown here is derived from an EMBL/GenBank/DDBJ whole genome shotgun (WGS) entry which is preliminary data.</text>
</comment>
<organism evidence="5">
    <name type="scientific">marine sediment metagenome</name>
    <dbReference type="NCBI Taxonomy" id="412755"/>
    <lineage>
        <taxon>unclassified sequences</taxon>
        <taxon>metagenomes</taxon>
        <taxon>ecological metagenomes</taxon>
    </lineage>
</organism>
<gene>
    <name evidence="5" type="ORF">LCGC14_2971700</name>
</gene>